<sequence length="53" mass="6293">MERDLERAQVRRVVCWIQLAQTERSGGNLRPAMLDKARRLCARLRIPPRQLQH</sequence>
<accession>A0A6L6QJI5</accession>
<evidence type="ECO:0000313" key="2">
    <source>
        <dbReference type="Proteomes" id="UP000472320"/>
    </source>
</evidence>
<comment type="caution">
    <text evidence="1">The sequence shown here is derived from an EMBL/GenBank/DDBJ whole genome shotgun (WGS) entry which is preliminary data.</text>
</comment>
<organism evidence="1 2">
    <name type="scientific">Massilia eburnea</name>
    <dbReference type="NCBI Taxonomy" id="1776165"/>
    <lineage>
        <taxon>Bacteria</taxon>
        <taxon>Pseudomonadati</taxon>
        <taxon>Pseudomonadota</taxon>
        <taxon>Betaproteobacteria</taxon>
        <taxon>Burkholderiales</taxon>
        <taxon>Oxalobacteraceae</taxon>
        <taxon>Telluria group</taxon>
        <taxon>Massilia</taxon>
    </lineage>
</organism>
<protein>
    <submittedName>
        <fullName evidence="1">Uncharacterized protein</fullName>
    </submittedName>
</protein>
<name>A0A6L6QJI5_9BURK</name>
<evidence type="ECO:0000313" key="1">
    <source>
        <dbReference type="EMBL" id="MTW12439.1"/>
    </source>
</evidence>
<gene>
    <name evidence="1" type="ORF">GM658_17665</name>
</gene>
<dbReference type="EMBL" id="WNKX01000013">
    <property type="protein sequence ID" value="MTW12439.1"/>
    <property type="molecule type" value="Genomic_DNA"/>
</dbReference>
<dbReference type="Proteomes" id="UP000472320">
    <property type="component" value="Unassembled WGS sequence"/>
</dbReference>
<dbReference type="AlphaFoldDB" id="A0A6L6QJI5"/>
<reference evidence="1 2" key="1">
    <citation type="submission" date="2019-11" db="EMBL/GenBank/DDBJ databases">
        <title>Type strains purchased from KCTC, JCM and DSMZ.</title>
        <authorList>
            <person name="Lu H."/>
        </authorList>
    </citation>
    <scope>NUCLEOTIDE SEQUENCE [LARGE SCALE GENOMIC DNA]</scope>
    <source>
        <strain evidence="1 2">JCM 31587</strain>
    </source>
</reference>
<proteinExistence type="predicted"/>
<dbReference type="RefSeq" id="WP_155455367.1">
    <property type="nucleotide sequence ID" value="NZ_WNKX01000013.1"/>
</dbReference>
<keyword evidence="2" id="KW-1185">Reference proteome</keyword>